<evidence type="ECO:0000259" key="4">
    <source>
        <dbReference type="Pfam" id="PF01507"/>
    </source>
</evidence>
<evidence type="ECO:0000256" key="3">
    <source>
        <dbReference type="HAMAP-Rule" id="MF_00063"/>
    </source>
</evidence>
<evidence type="ECO:0000313" key="5">
    <source>
        <dbReference type="EMBL" id="KGF94705.1"/>
    </source>
</evidence>
<comment type="caution">
    <text evidence="5">The sequence shown here is derived from an EMBL/GenBank/DDBJ whole genome shotgun (WGS) entry which is preliminary data.</text>
</comment>
<dbReference type="UniPathway" id="UPA00140">
    <property type="reaction ID" value="UER00206"/>
</dbReference>
<comment type="function">
    <text evidence="3">Catalyzes the formation of sulfite from phosphoadenosine 5'-phosphosulfate (PAPS) using thioredoxin as an electron donor.</text>
</comment>
<dbReference type="Gene3D" id="3.40.50.620">
    <property type="entry name" value="HUPs"/>
    <property type="match status" value="1"/>
</dbReference>
<comment type="similarity">
    <text evidence="1 3">Belongs to the PAPS reductase family. CysH subfamily.</text>
</comment>
<dbReference type="PANTHER" id="PTHR46509">
    <property type="entry name" value="PHOSPHOADENOSINE PHOSPHOSULFATE REDUCTASE"/>
    <property type="match status" value="1"/>
</dbReference>
<organism evidence="5 6">
    <name type="scientific">Prochlorococcus marinus str. MIT 9201</name>
    <dbReference type="NCBI Taxonomy" id="93057"/>
    <lineage>
        <taxon>Bacteria</taxon>
        <taxon>Bacillati</taxon>
        <taxon>Cyanobacteriota</taxon>
        <taxon>Cyanophyceae</taxon>
        <taxon>Synechococcales</taxon>
        <taxon>Prochlorococcaceae</taxon>
        <taxon>Prochlorococcus</taxon>
    </lineage>
</organism>
<dbReference type="EMBL" id="JNAL01000018">
    <property type="protein sequence ID" value="KGF94705.1"/>
    <property type="molecule type" value="Genomic_DNA"/>
</dbReference>
<reference evidence="6" key="1">
    <citation type="journal article" date="2014" name="Sci. Data">
        <title>Genomes of diverse isolates of the marine cyanobacterium Prochlorococcus.</title>
        <authorList>
            <person name="Biller S."/>
            <person name="Berube P."/>
            <person name="Thompson J."/>
            <person name="Kelly L."/>
            <person name="Roggensack S."/>
            <person name="Awad L."/>
            <person name="Roache-Johnson K."/>
            <person name="Ding H."/>
            <person name="Giovannoni S.J."/>
            <person name="Moore L.R."/>
            <person name="Chisholm S.W."/>
        </authorList>
    </citation>
    <scope>NUCLEOTIDE SEQUENCE [LARGE SCALE GENOMIC DNA]</scope>
    <source>
        <strain evidence="6">MIT 9201</strain>
    </source>
</reference>
<dbReference type="CDD" id="cd23945">
    <property type="entry name" value="PAPS_reductase"/>
    <property type="match status" value="1"/>
</dbReference>
<feature type="domain" description="Phosphoadenosine phosphosulphate reductase" evidence="4">
    <location>
        <begin position="40"/>
        <end position="215"/>
    </location>
</feature>
<comment type="catalytic activity">
    <reaction evidence="3">
        <text>[thioredoxin]-disulfide + sulfite + adenosine 3',5'-bisphosphate + 2 H(+) = [thioredoxin]-dithiol + 3'-phosphoadenylyl sulfate</text>
        <dbReference type="Rhea" id="RHEA:11724"/>
        <dbReference type="Rhea" id="RHEA-COMP:10698"/>
        <dbReference type="Rhea" id="RHEA-COMP:10700"/>
        <dbReference type="ChEBI" id="CHEBI:15378"/>
        <dbReference type="ChEBI" id="CHEBI:17359"/>
        <dbReference type="ChEBI" id="CHEBI:29950"/>
        <dbReference type="ChEBI" id="CHEBI:50058"/>
        <dbReference type="ChEBI" id="CHEBI:58339"/>
        <dbReference type="ChEBI" id="CHEBI:58343"/>
        <dbReference type="EC" id="1.8.4.8"/>
    </reaction>
</comment>
<dbReference type="HAMAP" id="MF_00063">
    <property type="entry name" value="CysH"/>
    <property type="match status" value="1"/>
</dbReference>
<name>A0A0A1ZZB4_PROMR</name>
<dbReference type="AlphaFoldDB" id="A0A0A1ZZB4"/>
<comment type="subcellular location">
    <subcellularLocation>
        <location evidence="3">Cytoplasm</location>
    </subcellularLocation>
</comment>
<dbReference type="GO" id="GO:0070814">
    <property type="term" value="P:hydrogen sulfide biosynthetic process"/>
    <property type="evidence" value="ECO:0007669"/>
    <property type="project" value="UniProtKB-UniRule"/>
</dbReference>
<dbReference type="GO" id="GO:0019379">
    <property type="term" value="P:sulfate assimilation, phosphoadenylyl sulfate reduction by phosphoadenylyl-sulfate reductase (thioredoxin)"/>
    <property type="evidence" value="ECO:0007669"/>
    <property type="project" value="UniProtKB-UniRule"/>
</dbReference>
<dbReference type="SUPFAM" id="SSF52402">
    <property type="entry name" value="Adenine nucleotide alpha hydrolases-like"/>
    <property type="match status" value="1"/>
</dbReference>
<dbReference type="OrthoDB" id="9772604at2"/>
<sequence length="240" mass="28211">MIENIQKDIQTNIRKYNQELVNIKPQEMLTWGYEKFDNQFAITTSFGIQSSVLLNMVNKLHLQKKIKIFWIDTGYLPAETYYYAEKLIEDLSLEVEVLQSELSPARMEAKYGKLWETSKESDLDKYHELRKIKPLENGLEKYNISCWASGVRSSQTENRNRMKFLDVIRQRLSLRPLLNWTNKDIFYYMEENNLPAHPLFIKGYSSVGDWHSSGPDGIETKGRDTRFRGIKQECGIHTNN</sequence>
<dbReference type="InterPro" id="IPR004511">
    <property type="entry name" value="PAPS/APS_Rdtase"/>
</dbReference>
<dbReference type="Proteomes" id="UP000030355">
    <property type="component" value="Unassembled WGS sequence"/>
</dbReference>
<dbReference type="GO" id="GO:0004604">
    <property type="term" value="F:phosphoadenylyl-sulfate reductase (thioredoxin) activity"/>
    <property type="evidence" value="ECO:0007669"/>
    <property type="project" value="UniProtKB-UniRule"/>
</dbReference>
<comment type="pathway">
    <text evidence="3">Sulfur metabolism; hydrogen sulfide biosynthesis; sulfite from sulfate: step 3/3.</text>
</comment>
<protein>
    <recommendedName>
        <fullName evidence="3">Phosphoadenosine 5'-phosphosulfate reductase</fullName>
        <shortName evidence="3">PAPS reductase</shortName>
        <ecNumber evidence="3">1.8.4.8</ecNumber>
    </recommendedName>
    <alternativeName>
        <fullName evidence="3">3'-phosphoadenylylsulfate reductase</fullName>
    </alternativeName>
    <alternativeName>
        <fullName evidence="3">PAPS reductase, thioredoxin dependent</fullName>
    </alternativeName>
    <alternativeName>
        <fullName evidence="3">PAPS sulfotransferase</fullName>
    </alternativeName>
    <alternativeName>
        <fullName evidence="3">PAdoPS reductase</fullName>
    </alternativeName>
</protein>
<dbReference type="InterPro" id="IPR014729">
    <property type="entry name" value="Rossmann-like_a/b/a_fold"/>
</dbReference>
<keyword evidence="3" id="KW-0963">Cytoplasm</keyword>
<evidence type="ECO:0000313" key="6">
    <source>
        <dbReference type="Proteomes" id="UP000030355"/>
    </source>
</evidence>
<dbReference type="NCBIfam" id="TIGR00434">
    <property type="entry name" value="cysH"/>
    <property type="match status" value="1"/>
</dbReference>
<dbReference type="Pfam" id="PF01507">
    <property type="entry name" value="PAPS_reduct"/>
    <property type="match status" value="1"/>
</dbReference>
<dbReference type="STRING" id="93057.EU95_1922"/>
<dbReference type="RefSeq" id="WP_032522995.1">
    <property type="nucleotide sequence ID" value="NZ_CP138977.1"/>
</dbReference>
<dbReference type="PANTHER" id="PTHR46509:SF1">
    <property type="entry name" value="PHOSPHOADENOSINE PHOSPHOSULFATE REDUCTASE"/>
    <property type="match status" value="1"/>
</dbReference>
<keyword evidence="2 3" id="KW-0560">Oxidoreductase</keyword>
<dbReference type="GO" id="GO:0005737">
    <property type="term" value="C:cytoplasm"/>
    <property type="evidence" value="ECO:0007669"/>
    <property type="project" value="UniProtKB-SubCell"/>
</dbReference>
<dbReference type="InterPro" id="IPR002500">
    <property type="entry name" value="PAPS_reduct_dom"/>
</dbReference>
<gene>
    <name evidence="3" type="primary">cysH</name>
    <name evidence="5" type="ORF">EU95_1922</name>
</gene>
<comment type="caution">
    <text evidence="3">Lacks conserved residue(s) required for the propagation of feature annotation.</text>
</comment>
<accession>A0A0A1ZZB4</accession>
<feature type="active site" description="Nucleophile; cysteine thiosulfonate intermediate" evidence="3">
    <location>
        <position position="234"/>
    </location>
</feature>
<evidence type="ECO:0000256" key="2">
    <source>
        <dbReference type="ARBA" id="ARBA00023002"/>
    </source>
</evidence>
<dbReference type="PIRSF" id="PIRSF000857">
    <property type="entry name" value="PAPS_reductase"/>
    <property type="match status" value="1"/>
</dbReference>
<dbReference type="EC" id="1.8.4.8" evidence="3"/>
<proteinExistence type="inferred from homology"/>
<dbReference type="eggNOG" id="COG0175">
    <property type="taxonomic scope" value="Bacteria"/>
</dbReference>
<evidence type="ECO:0000256" key="1">
    <source>
        <dbReference type="ARBA" id="ARBA00009732"/>
    </source>
</evidence>
<dbReference type="NCBIfam" id="NF002537">
    <property type="entry name" value="PRK02090.1"/>
    <property type="match status" value="1"/>
</dbReference>